<evidence type="ECO:0000313" key="3">
    <source>
        <dbReference type="Proteomes" id="UP000034036"/>
    </source>
</evidence>
<reference evidence="2 3" key="1">
    <citation type="journal article" date="2015" name="Nature">
        <title>rRNA introns, odd ribosomes, and small enigmatic genomes across a large radiation of phyla.</title>
        <authorList>
            <person name="Brown C.T."/>
            <person name="Hug L.A."/>
            <person name="Thomas B.C."/>
            <person name="Sharon I."/>
            <person name="Castelle C.J."/>
            <person name="Singh A."/>
            <person name="Wilkins M.J."/>
            <person name="Williams K.H."/>
            <person name="Banfield J.F."/>
        </authorList>
    </citation>
    <scope>NUCLEOTIDE SEQUENCE [LARGE SCALE GENOMIC DNA]</scope>
</reference>
<keyword evidence="1" id="KW-1133">Transmembrane helix</keyword>
<evidence type="ECO:0000256" key="1">
    <source>
        <dbReference type="SAM" id="Phobius"/>
    </source>
</evidence>
<name>A0A0G0ZAW7_9BACT</name>
<dbReference type="EMBL" id="LCDF01000039">
    <property type="protein sequence ID" value="KKS45842.1"/>
    <property type="molecule type" value="Genomic_DNA"/>
</dbReference>
<organism evidence="2 3">
    <name type="scientific">Candidatus Giovannonibacteria bacterium GW2011_GWF2_42_19</name>
    <dbReference type="NCBI Taxonomy" id="1618659"/>
    <lineage>
        <taxon>Bacteria</taxon>
        <taxon>Candidatus Giovannoniibacteriota</taxon>
    </lineage>
</organism>
<comment type="caution">
    <text evidence="2">The sequence shown here is derived from an EMBL/GenBank/DDBJ whole genome shotgun (WGS) entry which is preliminary data.</text>
</comment>
<accession>A0A0G0ZAW7</accession>
<evidence type="ECO:0000313" key="2">
    <source>
        <dbReference type="EMBL" id="KKS45842.1"/>
    </source>
</evidence>
<gene>
    <name evidence="2" type="ORF">UV11_C0039G0021</name>
</gene>
<protein>
    <submittedName>
        <fullName evidence="2">Uncharacterized protein</fullName>
    </submittedName>
</protein>
<sequence length="171" mass="19956">METYFSRDFMEGLREYLDFYYRRTIWGRLDEAKMCFDAKYLLGIMMAGLILFLGMFYFEMPLSAGVFLGVIISRVRIDRSARFRRLDEEAERLLQHEIFSNLNFYCSIDDATLREFENLIKSISNLDEIKGACYQEGVREGIAALIKSAIEKCPKLEESSFLVDLRGECGR</sequence>
<keyword evidence="1" id="KW-0472">Membrane</keyword>
<feature type="transmembrane region" description="Helical" evidence="1">
    <location>
        <begin position="38"/>
        <end position="56"/>
    </location>
</feature>
<proteinExistence type="predicted"/>
<dbReference type="Proteomes" id="UP000034036">
    <property type="component" value="Unassembled WGS sequence"/>
</dbReference>
<keyword evidence="1" id="KW-0812">Transmembrane</keyword>
<dbReference type="AlphaFoldDB" id="A0A0G0ZAW7"/>